<evidence type="ECO:0000256" key="1">
    <source>
        <dbReference type="ARBA" id="ARBA00012513"/>
    </source>
</evidence>
<feature type="domain" description="Protein kinase" evidence="8">
    <location>
        <begin position="12"/>
        <end position="269"/>
    </location>
</feature>
<reference evidence="10" key="1">
    <citation type="submission" date="2018-12" db="EMBL/GenBank/DDBJ databases">
        <title>Tengunoibacter tsumagoiensis gen. nov., sp. nov., Dictyobacter kobayashii sp. nov., D. alpinus sp. nov., and D. joshuensis sp. nov. and description of Dictyobacteraceae fam. nov. within the order Ktedonobacterales isolated from Tengu-no-mugimeshi.</title>
        <authorList>
            <person name="Wang C.M."/>
            <person name="Zheng Y."/>
            <person name="Sakai Y."/>
            <person name="Toyoda A."/>
            <person name="Minakuchi Y."/>
            <person name="Abe K."/>
            <person name="Yokota A."/>
            <person name="Yabe S."/>
        </authorList>
    </citation>
    <scope>NUCLEOTIDE SEQUENCE [LARGE SCALE GENOMIC DNA]</scope>
    <source>
        <strain evidence="10">Uno11</strain>
    </source>
</reference>
<dbReference type="FunFam" id="1.10.510.10:FF:000021">
    <property type="entry name" value="Serine/threonine protein kinase"/>
    <property type="match status" value="1"/>
</dbReference>
<dbReference type="SMART" id="SM00220">
    <property type="entry name" value="S_TKc"/>
    <property type="match status" value="1"/>
</dbReference>
<organism evidence="9 10">
    <name type="scientific">Dictyobacter kobayashii</name>
    <dbReference type="NCBI Taxonomy" id="2014872"/>
    <lineage>
        <taxon>Bacteria</taxon>
        <taxon>Bacillati</taxon>
        <taxon>Chloroflexota</taxon>
        <taxon>Ktedonobacteria</taxon>
        <taxon>Ktedonobacterales</taxon>
        <taxon>Dictyobacteraceae</taxon>
        <taxon>Dictyobacter</taxon>
    </lineage>
</organism>
<name>A0A402ANV1_9CHLR</name>
<dbReference type="PROSITE" id="PS50011">
    <property type="entry name" value="PROTEIN_KINASE_DOM"/>
    <property type="match status" value="1"/>
</dbReference>
<comment type="caution">
    <text evidence="9">The sequence shown here is derived from an EMBL/GenBank/DDBJ whole genome shotgun (WGS) entry which is preliminary data.</text>
</comment>
<keyword evidence="2" id="KW-0723">Serine/threonine-protein kinase</keyword>
<dbReference type="AlphaFoldDB" id="A0A402ANV1"/>
<feature type="compositionally biased region" description="Polar residues" evidence="7">
    <location>
        <begin position="364"/>
        <end position="419"/>
    </location>
</feature>
<dbReference type="InterPro" id="IPR000719">
    <property type="entry name" value="Prot_kinase_dom"/>
</dbReference>
<dbReference type="EC" id="2.7.11.1" evidence="1"/>
<evidence type="ECO:0000256" key="3">
    <source>
        <dbReference type="ARBA" id="ARBA00022679"/>
    </source>
</evidence>
<dbReference type="Gene3D" id="3.30.200.20">
    <property type="entry name" value="Phosphorylase Kinase, domain 1"/>
    <property type="match status" value="1"/>
</dbReference>
<dbReference type="SUPFAM" id="SSF56112">
    <property type="entry name" value="Protein kinase-like (PK-like)"/>
    <property type="match status" value="1"/>
</dbReference>
<dbReference type="InterPro" id="IPR008271">
    <property type="entry name" value="Ser/Thr_kinase_AS"/>
</dbReference>
<protein>
    <recommendedName>
        <fullName evidence="1">non-specific serine/threonine protein kinase</fullName>
        <ecNumber evidence="1">2.7.11.1</ecNumber>
    </recommendedName>
</protein>
<keyword evidence="5" id="KW-0418">Kinase</keyword>
<dbReference type="InterPro" id="IPR011009">
    <property type="entry name" value="Kinase-like_dom_sf"/>
</dbReference>
<dbReference type="Gene3D" id="1.10.510.10">
    <property type="entry name" value="Transferase(Phosphotransferase) domain 1"/>
    <property type="match status" value="1"/>
</dbReference>
<dbReference type="PROSITE" id="PS00108">
    <property type="entry name" value="PROTEIN_KINASE_ST"/>
    <property type="match status" value="1"/>
</dbReference>
<keyword evidence="3" id="KW-0808">Transferase</keyword>
<evidence type="ECO:0000256" key="4">
    <source>
        <dbReference type="ARBA" id="ARBA00022741"/>
    </source>
</evidence>
<dbReference type="GO" id="GO:0004674">
    <property type="term" value="F:protein serine/threonine kinase activity"/>
    <property type="evidence" value="ECO:0007669"/>
    <property type="project" value="UniProtKB-KW"/>
</dbReference>
<accession>A0A402ANV1</accession>
<dbReference type="RefSeq" id="WP_126552301.1">
    <property type="nucleotide sequence ID" value="NZ_BIFS01000001.1"/>
</dbReference>
<dbReference type="PANTHER" id="PTHR43289">
    <property type="entry name" value="MITOGEN-ACTIVATED PROTEIN KINASE KINASE KINASE 20-RELATED"/>
    <property type="match status" value="1"/>
</dbReference>
<dbReference type="CDD" id="cd14014">
    <property type="entry name" value="STKc_PknB_like"/>
    <property type="match status" value="1"/>
</dbReference>
<dbReference type="EMBL" id="BIFS01000001">
    <property type="protein sequence ID" value="GCE20650.1"/>
    <property type="molecule type" value="Genomic_DNA"/>
</dbReference>
<feature type="compositionally biased region" description="Low complexity" evidence="7">
    <location>
        <begin position="420"/>
        <end position="429"/>
    </location>
</feature>
<dbReference type="Proteomes" id="UP000287188">
    <property type="component" value="Unassembled WGS sequence"/>
</dbReference>
<dbReference type="Pfam" id="PF00069">
    <property type="entry name" value="Pkinase"/>
    <property type="match status" value="1"/>
</dbReference>
<sequence>MQDLLNTVISHYTIVRHIARGGMSDIYLARDLTSNREVALKLVHSGNHDYCLRFQREAQAITTLRHKHILPALDYGEVDPWCYLVTPYVPNGTLRDLVQAGPLTLEDTGKYLDQVASALHYAHEQGIVHRDIKSSNILMRDRDFVYLADFGLVKNTRSVAESLTESGFLVGTAEYMAPELAERDATHLSDIYALGIVLYQMLTGDVPFKGSTPVGTFMQHLSKKVSRPSLVNPGIPAAFDKVVLRALAKEPARRYQSALELAAAYQQALDVYSRQSVNEAKTTQHLPVLPAAPPVVVVSPLRRQPPRRVALPVVLASVALLTLGLSSFALPGGNIRPVSATADSLIQAHATIGASTPIVVKTTPPANNKQSNTPGKTTPPANNRRSGTPGKTTPSTHNSRSNTPVKSTHTVNATSSDNTPAPAAKAAPPKGKPHAKAAPPKGKPHAKAAPPKGKPHAGPKK</sequence>
<evidence type="ECO:0000256" key="2">
    <source>
        <dbReference type="ARBA" id="ARBA00022527"/>
    </source>
</evidence>
<proteinExistence type="predicted"/>
<dbReference type="OrthoDB" id="9814968at2"/>
<evidence type="ECO:0000313" key="9">
    <source>
        <dbReference type="EMBL" id="GCE20650.1"/>
    </source>
</evidence>
<evidence type="ECO:0000256" key="6">
    <source>
        <dbReference type="ARBA" id="ARBA00022840"/>
    </source>
</evidence>
<dbReference type="PANTHER" id="PTHR43289:SF6">
    <property type="entry name" value="SERINE_THREONINE-PROTEIN KINASE NEKL-3"/>
    <property type="match status" value="1"/>
</dbReference>
<evidence type="ECO:0000256" key="7">
    <source>
        <dbReference type="SAM" id="MobiDB-lite"/>
    </source>
</evidence>
<evidence type="ECO:0000313" key="10">
    <source>
        <dbReference type="Proteomes" id="UP000287188"/>
    </source>
</evidence>
<evidence type="ECO:0000259" key="8">
    <source>
        <dbReference type="PROSITE" id="PS50011"/>
    </source>
</evidence>
<evidence type="ECO:0000256" key="5">
    <source>
        <dbReference type="ARBA" id="ARBA00022777"/>
    </source>
</evidence>
<feature type="region of interest" description="Disordered" evidence="7">
    <location>
        <begin position="357"/>
        <end position="461"/>
    </location>
</feature>
<keyword evidence="6" id="KW-0067">ATP-binding</keyword>
<dbReference type="GO" id="GO:0005524">
    <property type="term" value="F:ATP binding"/>
    <property type="evidence" value="ECO:0007669"/>
    <property type="project" value="UniProtKB-KW"/>
</dbReference>
<keyword evidence="10" id="KW-1185">Reference proteome</keyword>
<gene>
    <name evidence="9" type="ORF">KDK_44500</name>
</gene>
<keyword evidence="4" id="KW-0547">Nucleotide-binding</keyword>